<keyword evidence="2" id="KW-1185">Reference proteome</keyword>
<sequence length="112" mass="13505">NWSKHGREKWATSLRIPEEMTYNELRTQWWCYWSNISLEWQQRDGDRIILDQNDMKGDWSNLNSSGKDGLALLLVFLWWWHGLIPATTEAKSEWLKALENIYFMYLCIYTQA</sequence>
<name>A0ABR3EMW2_9AGAR</name>
<dbReference type="EMBL" id="JBAHYK010002910">
    <property type="protein sequence ID" value="KAL0564236.1"/>
    <property type="molecule type" value="Genomic_DNA"/>
</dbReference>
<reference evidence="1 2" key="1">
    <citation type="submission" date="2024-02" db="EMBL/GenBank/DDBJ databases">
        <title>A draft genome for the cacao thread blight pathogen Marasmius crinis-equi.</title>
        <authorList>
            <person name="Cohen S.P."/>
            <person name="Baruah I.K."/>
            <person name="Amoako-Attah I."/>
            <person name="Bukari Y."/>
            <person name="Meinhardt L.W."/>
            <person name="Bailey B.A."/>
        </authorList>
    </citation>
    <scope>NUCLEOTIDE SEQUENCE [LARGE SCALE GENOMIC DNA]</scope>
    <source>
        <strain evidence="1 2">GH-76</strain>
    </source>
</reference>
<dbReference type="Proteomes" id="UP001465976">
    <property type="component" value="Unassembled WGS sequence"/>
</dbReference>
<comment type="caution">
    <text evidence="1">The sequence shown here is derived from an EMBL/GenBank/DDBJ whole genome shotgun (WGS) entry which is preliminary data.</text>
</comment>
<evidence type="ECO:0000313" key="1">
    <source>
        <dbReference type="EMBL" id="KAL0564236.1"/>
    </source>
</evidence>
<protein>
    <submittedName>
        <fullName evidence="1">SERTA domain-containing protein 3</fullName>
    </submittedName>
</protein>
<feature type="non-terminal residue" evidence="1">
    <location>
        <position position="1"/>
    </location>
</feature>
<accession>A0ABR3EMW2</accession>
<evidence type="ECO:0000313" key="2">
    <source>
        <dbReference type="Proteomes" id="UP001465976"/>
    </source>
</evidence>
<feature type="non-terminal residue" evidence="1">
    <location>
        <position position="112"/>
    </location>
</feature>
<organism evidence="1 2">
    <name type="scientific">Marasmius crinis-equi</name>
    <dbReference type="NCBI Taxonomy" id="585013"/>
    <lineage>
        <taxon>Eukaryota</taxon>
        <taxon>Fungi</taxon>
        <taxon>Dikarya</taxon>
        <taxon>Basidiomycota</taxon>
        <taxon>Agaricomycotina</taxon>
        <taxon>Agaricomycetes</taxon>
        <taxon>Agaricomycetidae</taxon>
        <taxon>Agaricales</taxon>
        <taxon>Marasmiineae</taxon>
        <taxon>Marasmiaceae</taxon>
        <taxon>Marasmius</taxon>
    </lineage>
</organism>
<gene>
    <name evidence="1" type="primary">RBT1_66</name>
    <name evidence="1" type="ORF">V5O48_017816</name>
</gene>
<proteinExistence type="predicted"/>